<feature type="compositionally biased region" description="Basic and acidic residues" evidence="7">
    <location>
        <begin position="1"/>
        <end position="11"/>
    </location>
</feature>
<comment type="subcellular location">
    <subcellularLocation>
        <location evidence="1">Nucleus</location>
        <location evidence="1">Nucleolus</location>
    </subcellularLocation>
</comment>
<evidence type="ECO:0000256" key="3">
    <source>
        <dbReference type="ARBA" id="ARBA00023242"/>
    </source>
</evidence>
<reference evidence="9" key="1">
    <citation type="submission" date="2020-03" db="EMBL/GenBank/DDBJ databases">
        <title>Transcriptomic Profiling of the Digestive Tract of the Rat Flea, Xenopsylla cheopis, Following Blood Feeding and Infection with Yersinia pestis.</title>
        <authorList>
            <person name="Bland D.M."/>
            <person name="Martens C.A."/>
            <person name="Virtaneva K."/>
            <person name="Kanakabandi K."/>
            <person name="Long D."/>
            <person name="Rosenke R."/>
            <person name="Saturday G.A."/>
            <person name="Hoyt F.H."/>
            <person name="Bruno D.P."/>
            <person name="Ribeiro J.M.C."/>
            <person name="Hinnebusch J."/>
        </authorList>
    </citation>
    <scope>NUCLEOTIDE SEQUENCE</scope>
</reference>
<dbReference type="InterPro" id="IPR012948">
    <property type="entry name" value="AARP2CN"/>
</dbReference>
<dbReference type="EMBL" id="GIIL01000253">
    <property type="protein sequence ID" value="NOV43979.1"/>
    <property type="molecule type" value="Transcribed_RNA"/>
</dbReference>
<feature type="compositionally biased region" description="Acidic residues" evidence="7">
    <location>
        <begin position="393"/>
        <end position="409"/>
    </location>
</feature>
<dbReference type="Pfam" id="PF04950">
    <property type="entry name" value="RIBIOP_C"/>
    <property type="match status" value="1"/>
</dbReference>
<dbReference type="GO" id="GO:0030688">
    <property type="term" value="C:preribosome, small subunit precursor"/>
    <property type="evidence" value="ECO:0007669"/>
    <property type="project" value="TreeGrafter"/>
</dbReference>
<comment type="similarity">
    <text evidence="5">Belongs to the TRAFAC class translation factor GTPase superfamily. Bms1-like GTPase family. TSR1 subfamily.</text>
</comment>
<evidence type="ECO:0000256" key="5">
    <source>
        <dbReference type="ARBA" id="ARBA00038288"/>
    </source>
</evidence>
<dbReference type="GO" id="GO:0005525">
    <property type="term" value="F:GTP binding"/>
    <property type="evidence" value="ECO:0007669"/>
    <property type="project" value="TreeGrafter"/>
</dbReference>
<dbReference type="PROSITE" id="PS51714">
    <property type="entry name" value="G_BMS1"/>
    <property type="match status" value="1"/>
</dbReference>
<dbReference type="SMART" id="SM01362">
    <property type="entry name" value="DUF663"/>
    <property type="match status" value="1"/>
</dbReference>
<evidence type="ECO:0000259" key="8">
    <source>
        <dbReference type="PROSITE" id="PS51714"/>
    </source>
</evidence>
<feature type="compositionally biased region" description="Basic residues" evidence="7">
    <location>
        <begin position="16"/>
        <end position="27"/>
    </location>
</feature>
<dbReference type="InterPro" id="IPR007034">
    <property type="entry name" value="BMS1_TSR1_C"/>
</dbReference>
<feature type="region of interest" description="Disordered" evidence="7">
    <location>
        <begin position="393"/>
        <end position="449"/>
    </location>
</feature>
<dbReference type="AlphaFoldDB" id="A0A6M2DCU8"/>
<dbReference type="Pfam" id="PF22298">
    <property type="entry name" value="Tsr1_G-like"/>
    <property type="match status" value="1"/>
</dbReference>
<evidence type="ECO:0000256" key="4">
    <source>
        <dbReference type="ARBA" id="ARBA00037087"/>
    </source>
</evidence>
<dbReference type="GO" id="GO:0003924">
    <property type="term" value="F:GTPase activity"/>
    <property type="evidence" value="ECO:0007669"/>
    <property type="project" value="TreeGrafter"/>
</dbReference>
<organism evidence="9">
    <name type="scientific">Xenopsylla cheopis</name>
    <name type="common">Oriental rat flea</name>
    <name type="synonym">Pulex cheopis</name>
    <dbReference type="NCBI Taxonomy" id="163159"/>
    <lineage>
        <taxon>Eukaryota</taxon>
        <taxon>Metazoa</taxon>
        <taxon>Ecdysozoa</taxon>
        <taxon>Arthropoda</taxon>
        <taxon>Hexapoda</taxon>
        <taxon>Insecta</taxon>
        <taxon>Pterygota</taxon>
        <taxon>Neoptera</taxon>
        <taxon>Endopterygota</taxon>
        <taxon>Siphonaptera</taxon>
        <taxon>Pulicidae</taxon>
        <taxon>Xenopsyllinae</taxon>
        <taxon>Xenopsylla</taxon>
    </lineage>
</organism>
<dbReference type="GO" id="GO:0005730">
    <property type="term" value="C:nucleolus"/>
    <property type="evidence" value="ECO:0007669"/>
    <property type="project" value="UniProtKB-SubCell"/>
</dbReference>
<evidence type="ECO:0000313" key="9">
    <source>
        <dbReference type="EMBL" id="NOV43979.1"/>
    </source>
</evidence>
<dbReference type="PANTHER" id="PTHR12858:SF1">
    <property type="entry name" value="PRE-RRNA-PROCESSING PROTEIN TSR1 HOMOLOG"/>
    <property type="match status" value="1"/>
</dbReference>
<dbReference type="SMART" id="SM00785">
    <property type="entry name" value="AARP2CN"/>
    <property type="match status" value="1"/>
</dbReference>
<feature type="compositionally biased region" description="Acidic residues" evidence="7">
    <location>
        <begin position="421"/>
        <end position="449"/>
    </location>
</feature>
<proteinExistence type="inferred from homology"/>
<comment type="function">
    <text evidence="4">Required during maturation of the 40S ribosomal subunit in the nucleolus.</text>
</comment>
<dbReference type="InterPro" id="IPR030387">
    <property type="entry name" value="G_Bms1/Tsr1_dom"/>
</dbReference>
<accession>A0A6M2DCU8</accession>
<evidence type="ECO:0000256" key="2">
    <source>
        <dbReference type="ARBA" id="ARBA00022517"/>
    </source>
</evidence>
<dbReference type="GO" id="GO:0034511">
    <property type="term" value="F:U3 snoRNA binding"/>
    <property type="evidence" value="ECO:0007669"/>
    <property type="project" value="TreeGrafter"/>
</dbReference>
<protein>
    <recommendedName>
        <fullName evidence="6">Pre-rRNA-processing protein TSR1 homolog</fullName>
    </recommendedName>
</protein>
<name>A0A6M2DCU8_XENCH</name>
<evidence type="ECO:0000256" key="7">
    <source>
        <dbReference type="SAM" id="MobiDB-lite"/>
    </source>
</evidence>
<feature type="domain" description="Bms1-type G" evidence="8">
    <location>
        <begin position="83"/>
        <end position="246"/>
    </location>
</feature>
<sequence length="797" mass="91541">MANKAIHRDGSLKQTNKSHKTGRHRSKGTIDAIQKGKVKKVTVSRKNHTLTRVERKNQAQQLRKNIRELVDSKKSKLGTLKGAPFLVAVIPLNLDIDARSVVSGLCSCDEENVVTFSKSGITHISSKRFKQRFSFVCPPVGHGLEFGVLDTLKVVDTVLFVTSTENILSIDDWGEGILSVAKAQGIPTSIVCCWNINSLKAKEKSELRQQINYVLNNYMPNEKVIDCGSMSDNLNILRRIGTQKQKSILFRDSRPHIHAESLDFNLDCNKMGTLKFTGFLRGAQLNVNNLIHIPGLGDFQMKLIESTADPHYFEKFVMNSDRPMPERIVLSVANPHLQQTLEVQNIPNPMDAEQTWPTDTEINEAEQTMKTKRLVKTVPKGMSEYQASWIPDIDEINVSDEDEDGDMSIDDTFPQDKKEESDYESDGDMPVDDTSQQDEKEESDYESEDEIEVYVDKYDANFNAQEEKQDLLKLRAAKEDRQFPDELDTPMDMPARTRFSKYRGLESFKTSPWDPKENLPLDYARIFQFQNYERMCKKILKLQDNEVCPVQPGMYITIHIANVPEYMAKKILNYGIPVVAIGMLPHEQKISVMNVKLKQILDFNEPIKSKERLLIQCGYRKFFVNPIFSEHTNASKHKFQRFFQPEGMTIATFYAPIQYRPAPVLCYKIMSNFSLKLVATGSLISCDPDRLILKRIVLSGHPFKVNKRSAVIRFMFFNREDILYFKPCKLLTRAGKLGHIKEPLGTHGHMKCIFDHQIQSHDTIFLHLYKRVFPKWNFEHCTINHFNNDVPDELMQE</sequence>
<dbReference type="InterPro" id="IPR039761">
    <property type="entry name" value="Bms1/Tsr1"/>
</dbReference>
<feature type="region of interest" description="Disordered" evidence="7">
    <location>
        <begin position="1"/>
        <end position="38"/>
    </location>
</feature>
<keyword evidence="2" id="KW-0690">Ribosome biogenesis</keyword>
<dbReference type="GO" id="GO:0000479">
    <property type="term" value="P:endonucleolytic cleavage of tricistronic rRNA transcript (SSU-rRNA, 5.8S rRNA, LSU-rRNA)"/>
    <property type="evidence" value="ECO:0007669"/>
    <property type="project" value="TreeGrafter"/>
</dbReference>
<dbReference type="PANTHER" id="PTHR12858">
    <property type="entry name" value="RIBOSOME BIOGENESIS PROTEIN"/>
    <property type="match status" value="1"/>
</dbReference>
<dbReference type="Pfam" id="PF08142">
    <property type="entry name" value="AARP2CN"/>
    <property type="match status" value="1"/>
</dbReference>
<evidence type="ECO:0000256" key="1">
    <source>
        <dbReference type="ARBA" id="ARBA00004604"/>
    </source>
</evidence>
<keyword evidence="3" id="KW-0539">Nucleus</keyword>
<dbReference type="GO" id="GO:0000462">
    <property type="term" value="P:maturation of SSU-rRNA from tricistronic rRNA transcript (SSU-rRNA, 5.8S rRNA, LSU-rRNA)"/>
    <property type="evidence" value="ECO:0007669"/>
    <property type="project" value="TreeGrafter"/>
</dbReference>
<evidence type="ECO:0000256" key="6">
    <source>
        <dbReference type="ARBA" id="ARBA00040070"/>
    </source>
</evidence>